<protein>
    <recommendedName>
        <fullName evidence="1">FAD-binding domain-containing protein</fullName>
    </recommendedName>
</protein>
<dbReference type="InterPro" id="IPR050407">
    <property type="entry name" value="Geranylgeranyl_reductase"/>
</dbReference>
<reference evidence="3" key="1">
    <citation type="submission" date="2017-05" db="EMBL/GenBank/DDBJ databases">
        <authorList>
            <person name="Rodrigo-Torres L."/>
            <person name="Arahal R. D."/>
            <person name="Lucena T."/>
        </authorList>
    </citation>
    <scope>NUCLEOTIDE SEQUENCE [LARGE SCALE GENOMIC DNA]</scope>
    <source>
        <strain evidence="3">CECT 8649</strain>
    </source>
</reference>
<sequence>MDYDVLIVGGGPAGLSCAAQLPVGMRCLIVHQDKEIGRPVRTSGGSWVCDLQNIGVPPEFYQTINEIEIRSDNQRSLHHMRNHKMAVLDITGLYQWLAGHARRAGAEIWTGAKFLTTLQGADGFFTSEIRLSGNESRSVRSKYIVDASGTPRAVMQSLGLGARAQRVGVGIEYEYEIEEAQKDRASLFVGAPVLQGYGWIFPAPKNHIRIGVGVIQPDTDVSPRDIIDPLLTPEFLQSYGLKLGDRIQVNAGIIPSEPFEKKVVFGRAIRVGDSANVATPTVGEGIRLAIELGGHLGQCLKDCHLIGADFPLKAYERQATRRFQWQYKFGFWANQKIAAYGPEDWDKSIARVARLDEAQLAALIRCELTPSRMINAAFNQLKSKLQRA</sequence>
<gene>
    <name evidence="2" type="ORF">TRP8649_02831</name>
</gene>
<accession>A0A238JE59</accession>
<dbReference type="PRINTS" id="PR00420">
    <property type="entry name" value="RNGMNOXGNASE"/>
</dbReference>
<dbReference type="Pfam" id="PF01494">
    <property type="entry name" value="FAD_binding_3"/>
    <property type="match status" value="1"/>
</dbReference>
<keyword evidence="3" id="KW-1185">Reference proteome</keyword>
<dbReference type="PANTHER" id="PTHR42685">
    <property type="entry name" value="GERANYLGERANYL DIPHOSPHATE REDUCTASE"/>
    <property type="match status" value="1"/>
</dbReference>
<dbReference type="InterPro" id="IPR002938">
    <property type="entry name" value="FAD-bd"/>
</dbReference>
<evidence type="ECO:0000259" key="1">
    <source>
        <dbReference type="Pfam" id="PF01494"/>
    </source>
</evidence>
<evidence type="ECO:0000313" key="3">
    <source>
        <dbReference type="Proteomes" id="UP000225972"/>
    </source>
</evidence>
<feature type="domain" description="FAD-binding" evidence="1">
    <location>
        <begin position="2"/>
        <end position="300"/>
    </location>
</feature>
<dbReference type="EMBL" id="FXXP01000002">
    <property type="protein sequence ID" value="SMX28705.1"/>
    <property type="molecule type" value="Genomic_DNA"/>
</dbReference>
<dbReference type="Gene3D" id="3.50.50.60">
    <property type="entry name" value="FAD/NAD(P)-binding domain"/>
    <property type="match status" value="1"/>
</dbReference>
<dbReference type="GO" id="GO:0071949">
    <property type="term" value="F:FAD binding"/>
    <property type="evidence" value="ECO:0007669"/>
    <property type="project" value="InterPro"/>
</dbReference>
<dbReference type="SUPFAM" id="SSF51905">
    <property type="entry name" value="FAD/NAD(P)-binding domain"/>
    <property type="match status" value="1"/>
</dbReference>
<name>A0A238JE59_9RHOB</name>
<organism evidence="2 3">
    <name type="scientific">Pelagimonas phthalicica</name>
    <dbReference type="NCBI Taxonomy" id="1037362"/>
    <lineage>
        <taxon>Bacteria</taxon>
        <taxon>Pseudomonadati</taxon>
        <taxon>Pseudomonadota</taxon>
        <taxon>Alphaproteobacteria</taxon>
        <taxon>Rhodobacterales</taxon>
        <taxon>Roseobacteraceae</taxon>
        <taxon>Pelagimonas</taxon>
    </lineage>
</organism>
<dbReference type="RefSeq" id="WP_166652757.1">
    <property type="nucleotide sequence ID" value="NZ_FXXP01000002.1"/>
</dbReference>
<dbReference type="Proteomes" id="UP000225972">
    <property type="component" value="Unassembled WGS sequence"/>
</dbReference>
<dbReference type="InterPro" id="IPR036188">
    <property type="entry name" value="FAD/NAD-bd_sf"/>
</dbReference>
<evidence type="ECO:0000313" key="2">
    <source>
        <dbReference type="EMBL" id="SMX28705.1"/>
    </source>
</evidence>
<dbReference type="AlphaFoldDB" id="A0A238JE59"/>
<dbReference type="PANTHER" id="PTHR42685:SF18">
    <property type="entry name" value="DIGERANYLGERANYLGLYCEROPHOSPHOLIPID REDUCTASE"/>
    <property type="match status" value="1"/>
</dbReference>
<proteinExistence type="predicted"/>